<gene>
    <name evidence="2" type="ORF">PMZ80_008263</name>
</gene>
<dbReference type="Proteomes" id="UP001334248">
    <property type="component" value="Unassembled WGS sequence"/>
</dbReference>
<sequence length="313" mass="34465">MHNGSDQIDTIMDDASAEPGPRSKEFATALLAMIEKDKNDLEHLPAEILETIAWLAVSSMLSFTSKTLFRKLGFMKGLQSDIGMLLFTITLDNPATANANHKSKTVNLATLLHNLPFSTAVARSTLPLVHAQDLPALRVLYATSPWSTLGALRHAGDQVLMTWMSMTFSSEEFSMSDKTHFVRMQHRTNKRRVSTTDGSHWLSIRGPYDIRVACRSGSVKQPGCIHYIAGDCPTSSLTNLHGVSERKASTKIFQCSFSEFVDNAKMNAASLAASNNMALREVSKSTAAKLDRIMRRSGKKEAEEDLKRDGESA</sequence>
<proteinExistence type="predicted"/>
<reference evidence="2 3" key="1">
    <citation type="journal article" date="2023" name="Res Sq">
        <title>Genomic and morphological characterization of Knufia obscura isolated from the Mars 2020 spacecraft assembly facility.</title>
        <authorList>
            <person name="Chander A.M."/>
            <person name="Teixeira M.M."/>
            <person name="Singh N.K."/>
            <person name="Williams M.P."/>
            <person name="Parker C.W."/>
            <person name="Leo P."/>
            <person name="Stajich J.E."/>
            <person name="Torok T."/>
            <person name="Tighe S."/>
            <person name="Mason C.E."/>
            <person name="Venkateswaran K."/>
        </authorList>
    </citation>
    <scope>NUCLEOTIDE SEQUENCE [LARGE SCALE GENOMIC DNA]</scope>
    <source>
        <strain evidence="2 3">CCFEE 5817</strain>
    </source>
</reference>
<feature type="region of interest" description="Disordered" evidence="1">
    <location>
        <begin position="1"/>
        <end position="21"/>
    </location>
</feature>
<evidence type="ECO:0000313" key="3">
    <source>
        <dbReference type="Proteomes" id="UP001334248"/>
    </source>
</evidence>
<name>A0ABR0RGY2_9EURO</name>
<organism evidence="2 3">
    <name type="scientific">Knufia obscura</name>
    <dbReference type="NCBI Taxonomy" id="1635080"/>
    <lineage>
        <taxon>Eukaryota</taxon>
        <taxon>Fungi</taxon>
        <taxon>Dikarya</taxon>
        <taxon>Ascomycota</taxon>
        <taxon>Pezizomycotina</taxon>
        <taxon>Eurotiomycetes</taxon>
        <taxon>Chaetothyriomycetidae</taxon>
        <taxon>Chaetothyriales</taxon>
        <taxon>Trichomeriaceae</taxon>
        <taxon>Knufia</taxon>
    </lineage>
</organism>
<evidence type="ECO:0000256" key="1">
    <source>
        <dbReference type="SAM" id="MobiDB-lite"/>
    </source>
</evidence>
<keyword evidence="3" id="KW-1185">Reference proteome</keyword>
<dbReference type="GeneID" id="90001712"/>
<comment type="caution">
    <text evidence="2">The sequence shown here is derived from an EMBL/GenBank/DDBJ whole genome shotgun (WGS) entry which is preliminary data.</text>
</comment>
<protein>
    <submittedName>
        <fullName evidence="2">Uncharacterized protein</fullName>
    </submittedName>
</protein>
<evidence type="ECO:0000313" key="2">
    <source>
        <dbReference type="EMBL" id="KAK5939881.1"/>
    </source>
</evidence>
<dbReference type="EMBL" id="JAVHJV010000010">
    <property type="protein sequence ID" value="KAK5939881.1"/>
    <property type="molecule type" value="Genomic_DNA"/>
</dbReference>
<accession>A0ABR0RGY2</accession>
<dbReference type="RefSeq" id="XP_064727971.1">
    <property type="nucleotide sequence ID" value="XM_064876664.1"/>
</dbReference>
<feature type="region of interest" description="Disordered" evidence="1">
    <location>
        <begin position="290"/>
        <end position="313"/>
    </location>
</feature>